<evidence type="ECO:0000313" key="2">
    <source>
        <dbReference type="EMBL" id="CRK37842.1"/>
    </source>
</evidence>
<evidence type="ECO:0000313" key="3">
    <source>
        <dbReference type="Proteomes" id="UP000044602"/>
    </source>
</evidence>
<sequence length="93" mass="10127">PGGQQDPGQGEAARGAPRGLPAGRHHAGRRRLLGARLVAAERPAQDSENVRGGVGRPRGRRQAARDQRQHPQDRRALQAHEEGRPRVGQEARE</sequence>
<keyword evidence="3" id="KW-1185">Reference proteome</keyword>
<accession>A0A0G4MUJ7</accession>
<reference evidence="2 3" key="1">
    <citation type="submission" date="2015-05" db="EMBL/GenBank/DDBJ databases">
        <authorList>
            <person name="Wang D.B."/>
            <person name="Wang M."/>
        </authorList>
    </citation>
    <scope>NUCLEOTIDE SEQUENCE [LARGE SCALE GENOMIC DNA]</scope>
    <source>
        <strain evidence="2">VL1</strain>
    </source>
</reference>
<dbReference type="Proteomes" id="UP000044602">
    <property type="component" value="Unassembled WGS sequence"/>
</dbReference>
<evidence type="ECO:0000256" key="1">
    <source>
        <dbReference type="SAM" id="MobiDB-lite"/>
    </source>
</evidence>
<protein>
    <submittedName>
        <fullName evidence="2">Uncharacterized protein</fullName>
    </submittedName>
</protein>
<feature type="compositionally biased region" description="Basic and acidic residues" evidence="1">
    <location>
        <begin position="63"/>
        <end position="93"/>
    </location>
</feature>
<feature type="region of interest" description="Disordered" evidence="1">
    <location>
        <begin position="1"/>
        <end position="93"/>
    </location>
</feature>
<feature type="non-terminal residue" evidence="2">
    <location>
        <position position="93"/>
    </location>
</feature>
<name>A0A0G4MUJ7_VERLO</name>
<proteinExistence type="predicted"/>
<feature type="compositionally biased region" description="Basic residues" evidence="1">
    <location>
        <begin position="23"/>
        <end position="33"/>
    </location>
</feature>
<gene>
    <name evidence="2" type="ORF">BN1708_020380</name>
</gene>
<organism evidence="2 3">
    <name type="scientific">Verticillium longisporum</name>
    <name type="common">Verticillium dahliae var. longisporum</name>
    <dbReference type="NCBI Taxonomy" id="100787"/>
    <lineage>
        <taxon>Eukaryota</taxon>
        <taxon>Fungi</taxon>
        <taxon>Dikarya</taxon>
        <taxon>Ascomycota</taxon>
        <taxon>Pezizomycotina</taxon>
        <taxon>Sordariomycetes</taxon>
        <taxon>Hypocreomycetidae</taxon>
        <taxon>Glomerellales</taxon>
        <taxon>Plectosphaerellaceae</taxon>
        <taxon>Verticillium</taxon>
    </lineage>
</organism>
<dbReference type="AlphaFoldDB" id="A0A0G4MUJ7"/>
<feature type="non-terminal residue" evidence="2">
    <location>
        <position position="1"/>
    </location>
</feature>
<feature type="compositionally biased region" description="Low complexity" evidence="1">
    <location>
        <begin position="10"/>
        <end position="22"/>
    </location>
</feature>
<dbReference type="EMBL" id="CVQH01025025">
    <property type="protein sequence ID" value="CRK37842.1"/>
    <property type="molecule type" value="Genomic_DNA"/>
</dbReference>